<keyword evidence="1" id="KW-0472">Membrane</keyword>
<keyword evidence="1" id="KW-1133">Transmembrane helix</keyword>
<dbReference type="Proteomes" id="UP000566985">
    <property type="component" value="Unassembled WGS sequence"/>
</dbReference>
<feature type="transmembrane region" description="Helical" evidence="1">
    <location>
        <begin position="66"/>
        <end position="85"/>
    </location>
</feature>
<gene>
    <name evidence="2" type="ORF">HU668_00640</name>
</gene>
<evidence type="ECO:0000256" key="1">
    <source>
        <dbReference type="SAM" id="Phobius"/>
    </source>
</evidence>
<evidence type="ECO:0000313" key="2">
    <source>
        <dbReference type="EMBL" id="NUY94962.1"/>
    </source>
</evidence>
<protein>
    <submittedName>
        <fullName evidence="2">Uncharacterized protein</fullName>
    </submittedName>
</protein>
<dbReference type="AlphaFoldDB" id="A0A7Y6NAJ6"/>
<evidence type="ECO:0000313" key="3">
    <source>
        <dbReference type="Proteomes" id="UP000566985"/>
    </source>
</evidence>
<accession>A0A7Y6NAJ6</accession>
<name>A0A7Y6NAJ6_9GAMM</name>
<reference evidence="2 3" key="1">
    <citation type="submission" date="2020-05" db="EMBL/GenBank/DDBJ databases">
        <title>Whole Genome Sequences of Enterobacteriales Associated with the International Space Station.</title>
        <authorList>
            <person name="Bharadwaj A."/>
            <person name="Daudu R."/>
            <person name="Singh N."/>
            <person name="Wood J."/>
            <person name="Debieu M."/>
            <person name="Mason C."/>
            <person name="Wang C."/>
            <person name="Venkateswaran K."/>
        </authorList>
    </citation>
    <scope>NUCLEOTIDE SEQUENCE [LARGE SCALE GENOMIC DNA]</scope>
    <source>
        <strain evidence="2 3">IF5SW-B1</strain>
    </source>
</reference>
<organism evidence="2 3">
    <name type="scientific">Pantoea brenneri</name>
    <dbReference type="NCBI Taxonomy" id="472694"/>
    <lineage>
        <taxon>Bacteria</taxon>
        <taxon>Pseudomonadati</taxon>
        <taxon>Pseudomonadota</taxon>
        <taxon>Gammaproteobacteria</taxon>
        <taxon>Enterobacterales</taxon>
        <taxon>Erwiniaceae</taxon>
        <taxon>Pantoea</taxon>
    </lineage>
</organism>
<dbReference type="RefSeq" id="WP_176035869.1">
    <property type="nucleotide sequence ID" value="NZ_JABWPF010000001.1"/>
</dbReference>
<comment type="caution">
    <text evidence="2">The sequence shown here is derived from an EMBL/GenBank/DDBJ whole genome shotgun (WGS) entry which is preliminary data.</text>
</comment>
<sequence>MARSRLFATSLSLVLKSLIGSALQMASQPLAVISFFMTGTLSLSVFGIASGFRLSRQNVIQPTRCYLFFLCRVFYRCGFLGLSFLSGRQTARLCKSQRLFRLFQVGFVIPVNIEVYLCNGPADSTATAK</sequence>
<keyword evidence="1" id="KW-0812">Transmembrane</keyword>
<dbReference type="GeneID" id="57343620"/>
<feature type="transmembrane region" description="Helical" evidence="1">
    <location>
        <begin position="30"/>
        <end position="54"/>
    </location>
</feature>
<proteinExistence type="predicted"/>
<dbReference type="EMBL" id="JABWPM010000001">
    <property type="protein sequence ID" value="NUY94962.1"/>
    <property type="molecule type" value="Genomic_DNA"/>
</dbReference>